<proteinExistence type="predicted"/>
<dbReference type="eggNOG" id="arCOG09565">
    <property type="taxonomic scope" value="Archaea"/>
</dbReference>
<keyword evidence="2" id="KW-1185">Reference proteome</keyword>
<dbReference type="STRING" id="579137.Metvu_1043"/>
<evidence type="ECO:0000313" key="1">
    <source>
        <dbReference type="EMBL" id="ACX72901.1"/>
    </source>
</evidence>
<evidence type="ECO:0000313" key="2">
    <source>
        <dbReference type="Proteomes" id="UP000002063"/>
    </source>
</evidence>
<gene>
    <name evidence="1" type="ordered locus">Metvu_1043</name>
</gene>
<dbReference type="EMBL" id="CP001787">
    <property type="protein sequence ID" value="ACX72901.1"/>
    <property type="molecule type" value="Genomic_DNA"/>
</dbReference>
<dbReference type="KEGG" id="mvu:Metvu_1043"/>
<protein>
    <submittedName>
        <fullName evidence="1">Uncharacterized protein</fullName>
    </submittedName>
</protein>
<dbReference type="OrthoDB" id="65946at2157"/>
<name>C9RH49_METVM</name>
<organism evidence="1 2">
    <name type="scientific">Methanocaldococcus vulcanius (strain ATCC 700851 / DSM 12094 / M7)</name>
    <name type="common">Methanococcus vulcanius</name>
    <dbReference type="NCBI Taxonomy" id="579137"/>
    <lineage>
        <taxon>Archaea</taxon>
        <taxon>Methanobacteriati</taxon>
        <taxon>Methanobacteriota</taxon>
        <taxon>Methanomada group</taxon>
        <taxon>Methanococci</taxon>
        <taxon>Methanococcales</taxon>
        <taxon>Methanocaldococcaceae</taxon>
        <taxon>Methanocaldococcus</taxon>
    </lineage>
</organism>
<dbReference type="GeneID" id="8513380"/>
<dbReference type="Proteomes" id="UP000002063">
    <property type="component" value="Chromosome"/>
</dbReference>
<dbReference type="HOGENOM" id="CLU_1700264_0_0_2"/>
<dbReference type="AlphaFoldDB" id="C9RH49"/>
<accession>C9RH49</accession>
<sequence>MVKKYYMGIEIANYYLERFKSKENFFYHLKNFIEEDVREWKTKPPKNIDAICNYGWKVYNSLKTVEEKKNFIYALLCMPHRILEAFRNMKLVEVKKILTTVKVNENIFKNFYLVFDEDNFRFLIYDYNNELIGDISNKENVLELCKYLRIPIGGVNENKQQSGDFSDIIPDIHHHM</sequence>
<dbReference type="RefSeq" id="WP_015733121.1">
    <property type="nucleotide sequence ID" value="NC_013407.1"/>
</dbReference>
<reference evidence="1" key="1">
    <citation type="submission" date="2009-10" db="EMBL/GenBank/DDBJ databases">
        <title>Complete sequence of chromosome of Methanocaldococcus vulcanius M7.</title>
        <authorList>
            <consortium name="US DOE Joint Genome Institute"/>
            <person name="Lucas S."/>
            <person name="Copeland A."/>
            <person name="Lapidus A."/>
            <person name="Glavina del Rio T."/>
            <person name="Dalin E."/>
            <person name="Tice H."/>
            <person name="Bruce D."/>
            <person name="Goodwin L."/>
            <person name="Pitluck S."/>
            <person name="Lcollab F.I."/>
            <person name="Brettin T."/>
            <person name="Detter J.C."/>
            <person name="Han C."/>
            <person name="Tapia R."/>
            <person name="Kuske C.R."/>
            <person name="Schmutz J."/>
            <person name="Larimer F."/>
            <person name="Land M."/>
            <person name="Hauser L."/>
            <person name="Kyrpides N."/>
            <person name="Ovchinikova G."/>
            <person name="Sieprawska-Lupa M."/>
            <person name="Whitman W.B."/>
            <person name="Woyke T."/>
        </authorList>
    </citation>
    <scope>NUCLEOTIDE SEQUENCE [LARGE SCALE GENOMIC DNA]</scope>
    <source>
        <strain evidence="1">M7</strain>
    </source>
</reference>